<accession>A0A6G9ZDG7</accession>
<protein>
    <submittedName>
        <fullName evidence="2">Uncharacterized protein</fullName>
    </submittedName>
</protein>
<gene>
    <name evidence="2" type="ORF">F6W96_39105</name>
</gene>
<dbReference type="Proteomes" id="UP000500953">
    <property type="component" value="Chromosome"/>
</dbReference>
<reference evidence="2 3" key="1">
    <citation type="journal article" date="2019" name="ACS Chem. Biol.">
        <title>Identification and Mobilization of a Cryptic Antibiotic Biosynthesis Gene Locus from a Human-Pathogenic Nocardia Isolate.</title>
        <authorList>
            <person name="Herisse M."/>
            <person name="Ishida K."/>
            <person name="Porter J.L."/>
            <person name="Howden B."/>
            <person name="Hertweck C."/>
            <person name="Stinear T.P."/>
            <person name="Pidot S.J."/>
        </authorList>
    </citation>
    <scope>NUCLEOTIDE SEQUENCE [LARGE SCALE GENOMIC DNA]</scope>
    <source>
        <strain evidence="2 3">AUSMDU00012715</strain>
    </source>
</reference>
<organism evidence="2 3">
    <name type="scientific">Nocardia terpenica</name>
    <dbReference type="NCBI Taxonomy" id="455432"/>
    <lineage>
        <taxon>Bacteria</taxon>
        <taxon>Bacillati</taxon>
        <taxon>Actinomycetota</taxon>
        <taxon>Actinomycetes</taxon>
        <taxon>Mycobacteriales</taxon>
        <taxon>Nocardiaceae</taxon>
        <taxon>Nocardia</taxon>
    </lineage>
</organism>
<proteinExistence type="predicted"/>
<feature type="compositionally biased region" description="Low complexity" evidence="1">
    <location>
        <begin position="34"/>
        <end position="49"/>
    </location>
</feature>
<evidence type="ECO:0000313" key="3">
    <source>
        <dbReference type="Proteomes" id="UP000500953"/>
    </source>
</evidence>
<name>A0A6G9ZDG7_9NOCA</name>
<evidence type="ECO:0000313" key="2">
    <source>
        <dbReference type="EMBL" id="QIS23441.1"/>
    </source>
</evidence>
<sequence>MPALAKVSAGGHEKEVSVFQRILKPARSQAPARKPSTPKKSSTKPSISPEDSEAISLLAAAGYDWVQAKKMYIGQPGEPMRKLVEYRKRYVDGRLQQILKDPKFTGVSLSSPGSVNITSDYDITLVGGTNTWQAVREFNEKFRKEWGRESGTVFDTNVYAADFPPPGSKGSWIPAGARPPGWDDAQEKASLSKVRRFMDQGEWNSYAGRVADATQDQQPASTRGQQVRQIFAEADRMYSTYVAHLADRLETQAVGRMRPREKPADFVDRITHSDENAVIEGRNTLYAIGLRGMQTEIGRGTRRQPVNVAELASQSLLFAMEAYHSAGSVFDVVHSQQAGKTMEMTPSDYLQSFNEQLGDAFKDLAHYSADPGKAFYQSVKYIKRLVGAARKYTGATGVSLPLEPRELLNAFDTLSQDASVLILLRKGEQSEYAAMNDEQKSAAAREAVREALGVDTIDGFKKRLLSVALAIHMARYQQLPRFGT</sequence>
<feature type="region of interest" description="Disordered" evidence="1">
    <location>
        <begin position="22"/>
        <end position="51"/>
    </location>
</feature>
<dbReference type="AlphaFoldDB" id="A0A6G9ZDG7"/>
<dbReference type="RefSeq" id="WP_167490779.1">
    <property type="nucleotide sequence ID" value="NZ_CP046173.1"/>
</dbReference>
<dbReference type="EMBL" id="CP046173">
    <property type="protein sequence ID" value="QIS23441.1"/>
    <property type="molecule type" value="Genomic_DNA"/>
</dbReference>
<evidence type="ECO:0000256" key="1">
    <source>
        <dbReference type="SAM" id="MobiDB-lite"/>
    </source>
</evidence>